<feature type="domain" description="tRNA(Ile)-lysidine/2-thiocytidine synthase N-terminal" evidence="7">
    <location>
        <begin position="22"/>
        <end position="139"/>
    </location>
</feature>
<dbReference type="PANTHER" id="PTHR43033">
    <property type="entry name" value="TRNA(ILE)-LYSIDINE SYNTHASE-RELATED"/>
    <property type="match status" value="1"/>
</dbReference>
<name>A0A382RM81_9ZZZZ</name>
<evidence type="ECO:0000256" key="2">
    <source>
        <dbReference type="ARBA" id="ARBA00022598"/>
    </source>
</evidence>
<dbReference type="GO" id="GO:0008033">
    <property type="term" value="P:tRNA processing"/>
    <property type="evidence" value="ECO:0007669"/>
    <property type="project" value="UniProtKB-KW"/>
</dbReference>
<feature type="non-terminal residue" evidence="8">
    <location>
        <position position="140"/>
    </location>
</feature>
<evidence type="ECO:0000256" key="3">
    <source>
        <dbReference type="ARBA" id="ARBA00022694"/>
    </source>
</evidence>
<organism evidence="8">
    <name type="scientific">marine metagenome</name>
    <dbReference type="NCBI Taxonomy" id="408172"/>
    <lineage>
        <taxon>unclassified sequences</taxon>
        <taxon>metagenomes</taxon>
        <taxon>ecological metagenomes</taxon>
    </lineage>
</organism>
<evidence type="ECO:0000259" key="7">
    <source>
        <dbReference type="Pfam" id="PF01171"/>
    </source>
</evidence>
<dbReference type="Pfam" id="PF01171">
    <property type="entry name" value="ATP_bind_3"/>
    <property type="match status" value="1"/>
</dbReference>
<comment type="catalytic activity">
    <reaction evidence="6">
        <text>cytidine(34) in tRNA(Ile2) + L-lysine + ATP = lysidine(34) in tRNA(Ile2) + AMP + diphosphate + H(+)</text>
        <dbReference type="Rhea" id="RHEA:43744"/>
        <dbReference type="Rhea" id="RHEA-COMP:10625"/>
        <dbReference type="Rhea" id="RHEA-COMP:10670"/>
        <dbReference type="ChEBI" id="CHEBI:15378"/>
        <dbReference type="ChEBI" id="CHEBI:30616"/>
        <dbReference type="ChEBI" id="CHEBI:32551"/>
        <dbReference type="ChEBI" id="CHEBI:33019"/>
        <dbReference type="ChEBI" id="CHEBI:82748"/>
        <dbReference type="ChEBI" id="CHEBI:83665"/>
        <dbReference type="ChEBI" id="CHEBI:456215"/>
        <dbReference type="EC" id="6.3.4.19"/>
    </reaction>
</comment>
<protein>
    <recommendedName>
        <fullName evidence="1">tRNA(Ile)-lysidine synthetase</fullName>
        <ecNumber evidence="1">6.3.4.19</ecNumber>
    </recommendedName>
</protein>
<dbReference type="GO" id="GO:0032267">
    <property type="term" value="F:tRNA(Ile)-lysidine synthase activity"/>
    <property type="evidence" value="ECO:0007669"/>
    <property type="project" value="UniProtKB-EC"/>
</dbReference>
<dbReference type="AlphaFoldDB" id="A0A382RM81"/>
<proteinExistence type="predicted"/>
<keyword evidence="3" id="KW-0819">tRNA processing</keyword>
<dbReference type="Gene3D" id="3.40.50.620">
    <property type="entry name" value="HUPs"/>
    <property type="match status" value="1"/>
</dbReference>
<dbReference type="GO" id="GO:0005524">
    <property type="term" value="F:ATP binding"/>
    <property type="evidence" value="ECO:0007669"/>
    <property type="project" value="UniProtKB-KW"/>
</dbReference>
<evidence type="ECO:0000256" key="6">
    <source>
        <dbReference type="ARBA" id="ARBA00048539"/>
    </source>
</evidence>
<keyword evidence="4" id="KW-0547">Nucleotide-binding</keyword>
<dbReference type="InterPro" id="IPR012795">
    <property type="entry name" value="tRNA_Ile_lys_synt_N"/>
</dbReference>
<reference evidence="8" key="1">
    <citation type="submission" date="2018-05" db="EMBL/GenBank/DDBJ databases">
        <authorList>
            <person name="Lanie J.A."/>
            <person name="Ng W.-L."/>
            <person name="Kazmierczak K.M."/>
            <person name="Andrzejewski T.M."/>
            <person name="Davidsen T.M."/>
            <person name="Wayne K.J."/>
            <person name="Tettelin H."/>
            <person name="Glass J.I."/>
            <person name="Rusch D."/>
            <person name="Podicherti R."/>
            <person name="Tsui H.-C.T."/>
            <person name="Winkler M.E."/>
        </authorList>
    </citation>
    <scope>NUCLEOTIDE SEQUENCE</scope>
</reference>
<dbReference type="InterPro" id="IPR012094">
    <property type="entry name" value="tRNA_Ile_lys_synt"/>
</dbReference>
<dbReference type="EC" id="6.3.4.19" evidence="1"/>
<dbReference type="NCBIfam" id="TIGR02432">
    <property type="entry name" value="lysidine_TilS_N"/>
    <property type="match status" value="1"/>
</dbReference>
<dbReference type="CDD" id="cd01992">
    <property type="entry name" value="TilS_N"/>
    <property type="match status" value="1"/>
</dbReference>
<evidence type="ECO:0000313" key="8">
    <source>
        <dbReference type="EMBL" id="SVC98352.1"/>
    </source>
</evidence>
<keyword evidence="2" id="KW-0436">Ligase</keyword>
<dbReference type="InterPro" id="IPR011063">
    <property type="entry name" value="TilS/TtcA_N"/>
</dbReference>
<gene>
    <name evidence="8" type="ORF">METZ01_LOCUS351206</name>
</gene>
<accession>A0A382RM81</accession>
<sequence>MPDLFKKTRSAIVELVSPGDRVLVAVSGGIDSLALLYLLEQFSKELGYELFVAHLNHLARGKESDEDARFVEKEADKLSLPFFIEEVDIAKKKSHLKASFQESARILRYRFLEKILLSIKGNKIAVGHTADDQVETILMN</sequence>
<dbReference type="EMBL" id="UINC01122506">
    <property type="protein sequence ID" value="SVC98352.1"/>
    <property type="molecule type" value="Genomic_DNA"/>
</dbReference>
<evidence type="ECO:0000256" key="5">
    <source>
        <dbReference type="ARBA" id="ARBA00022840"/>
    </source>
</evidence>
<evidence type="ECO:0000256" key="1">
    <source>
        <dbReference type="ARBA" id="ARBA00013267"/>
    </source>
</evidence>
<dbReference type="SUPFAM" id="SSF52402">
    <property type="entry name" value="Adenine nucleotide alpha hydrolases-like"/>
    <property type="match status" value="1"/>
</dbReference>
<dbReference type="InterPro" id="IPR014729">
    <property type="entry name" value="Rossmann-like_a/b/a_fold"/>
</dbReference>
<dbReference type="PANTHER" id="PTHR43033:SF1">
    <property type="entry name" value="TRNA(ILE)-LYSIDINE SYNTHASE-RELATED"/>
    <property type="match status" value="1"/>
</dbReference>
<evidence type="ECO:0000256" key="4">
    <source>
        <dbReference type="ARBA" id="ARBA00022741"/>
    </source>
</evidence>
<keyword evidence="5" id="KW-0067">ATP-binding</keyword>